<accession>A0A1I7D0C0</accession>
<evidence type="ECO:0000313" key="2">
    <source>
        <dbReference type="EMBL" id="SFU05046.1"/>
    </source>
</evidence>
<keyword evidence="1" id="KW-1133">Transmembrane helix</keyword>
<evidence type="ECO:0000313" key="3">
    <source>
        <dbReference type="Proteomes" id="UP000198844"/>
    </source>
</evidence>
<dbReference type="EMBL" id="FPBH01000008">
    <property type="protein sequence ID" value="SFU05046.1"/>
    <property type="molecule type" value="Genomic_DNA"/>
</dbReference>
<dbReference type="AlphaFoldDB" id="A0A1I7D0C0"/>
<dbReference type="GeneID" id="77192387"/>
<feature type="transmembrane region" description="Helical" evidence="1">
    <location>
        <begin position="122"/>
        <end position="140"/>
    </location>
</feature>
<keyword evidence="1" id="KW-0812">Transmembrane</keyword>
<gene>
    <name evidence="2" type="ORF">SAMN05192563_100872</name>
</gene>
<organism evidence="2 3">
    <name type="scientific">Paraburkholderia aspalathi</name>
    <dbReference type="NCBI Taxonomy" id="1324617"/>
    <lineage>
        <taxon>Bacteria</taxon>
        <taxon>Pseudomonadati</taxon>
        <taxon>Pseudomonadota</taxon>
        <taxon>Betaproteobacteria</taxon>
        <taxon>Burkholderiales</taxon>
        <taxon>Burkholderiaceae</taxon>
        <taxon>Paraburkholderia</taxon>
    </lineage>
</organism>
<evidence type="ECO:0000256" key="1">
    <source>
        <dbReference type="SAM" id="Phobius"/>
    </source>
</evidence>
<reference evidence="2 3" key="1">
    <citation type="submission" date="2016-10" db="EMBL/GenBank/DDBJ databases">
        <authorList>
            <person name="de Groot N.N."/>
        </authorList>
    </citation>
    <scope>NUCLEOTIDE SEQUENCE [LARGE SCALE GENOMIC DNA]</scope>
    <source>
        <strain evidence="2 3">LMG 27731</strain>
    </source>
</reference>
<dbReference type="RefSeq" id="WP_093634989.1">
    <property type="nucleotide sequence ID" value="NZ_CAJNBA010000001.1"/>
</dbReference>
<feature type="transmembrane region" description="Helical" evidence="1">
    <location>
        <begin position="92"/>
        <end position="110"/>
    </location>
</feature>
<evidence type="ECO:0008006" key="4">
    <source>
        <dbReference type="Google" id="ProtNLM"/>
    </source>
</evidence>
<dbReference type="OrthoDB" id="8909552at2"/>
<proteinExistence type="predicted"/>
<name>A0A1I7D0C0_9BURK</name>
<sequence length="152" mass="16937">MTYHAITVTLENIDGIVAEKDKYGSRTISTAFNVTVAGKRQYAVQMRGAPRLESGMVVTAVLRDTDNWQTLVGWLNHSTGEICGINSPEISFWWFVAGILVSALLCLKWIHEAHSGNASARVVVWIVAVAAMNAWTLFSWRRSAKVYRLLKP</sequence>
<dbReference type="Proteomes" id="UP000198844">
    <property type="component" value="Unassembled WGS sequence"/>
</dbReference>
<keyword evidence="1" id="KW-0472">Membrane</keyword>
<protein>
    <recommendedName>
        <fullName evidence="4">Transmembrane protein</fullName>
    </recommendedName>
</protein>